<name>A0A179B4I1_9ACTO</name>
<dbReference type="Proteomes" id="UP000078368">
    <property type="component" value="Unassembled WGS sequence"/>
</dbReference>
<dbReference type="OrthoDB" id="4307003at2"/>
<dbReference type="InterPro" id="IPR003765">
    <property type="entry name" value="NO3_reductase_chaperone_NarJ"/>
</dbReference>
<proteinExistence type="predicted"/>
<evidence type="ECO:0000313" key="3">
    <source>
        <dbReference type="Proteomes" id="UP000078368"/>
    </source>
</evidence>
<evidence type="ECO:0000256" key="1">
    <source>
        <dbReference type="ARBA" id="ARBA00023063"/>
    </source>
</evidence>
<dbReference type="GO" id="GO:0016530">
    <property type="term" value="F:metallochaperone activity"/>
    <property type="evidence" value="ECO:0007669"/>
    <property type="project" value="TreeGrafter"/>
</dbReference>
<dbReference type="InterPro" id="IPR020945">
    <property type="entry name" value="DMSO/NO3_reduct_chaperone"/>
</dbReference>
<dbReference type="GO" id="GO:0051131">
    <property type="term" value="P:chaperone-mediated protein complex assembly"/>
    <property type="evidence" value="ECO:0007669"/>
    <property type="project" value="InterPro"/>
</dbReference>
<dbReference type="SUPFAM" id="SSF89155">
    <property type="entry name" value="TorD-like"/>
    <property type="match status" value="1"/>
</dbReference>
<dbReference type="GO" id="GO:0042128">
    <property type="term" value="P:nitrate assimilation"/>
    <property type="evidence" value="ECO:0007669"/>
    <property type="project" value="UniProtKB-KW"/>
</dbReference>
<accession>A0A179B4I1</accession>
<organism evidence="2 3">
    <name type="scientific">Peptidiphaga gingivicola</name>
    <dbReference type="NCBI Taxonomy" id="2741497"/>
    <lineage>
        <taxon>Bacteria</taxon>
        <taxon>Bacillati</taxon>
        <taxon>Actinomycetota</taxon>
        <taxon>Actinomycetes</taxon>
        <taxon>Actinomycetales</taxon>
        <taxon>Actinomycetaceae</taxon>
        <taxon>Peptidiphaga</taxon>
    </lineage>
</organism>
<dbReference type="InterPro" id="IPR036411">
    <property type="entry name" value="TorD-like_sf"/>
</dbReference>
<evidence type="ECO:0000313" key="2">
    <source>
        <dbReference type="EMBL" id="OAP86596.1"/>
    </source>
</evidence>
<dbReference type="Gene3D" id="1.10.3480.10">
    <property type="entry name" value="TorD-like"/>
    <property type="match status" value="1"/>
</dbReference>
<sequence>MSTFVGIPRIPSKRRIRVDAGQARIIRMACSLLLDYPDEALESEIAAVRAELHALPDEVAEELEAFCTQALQTGLRDLQVLYVETFDQRRRCALSLTYYSQGDTRGRGQAILAFKEIMARAGFVPVRKELPDHLPVVLEFCALDESGVGEDLLGANQEGIEVLRTALRSARSPYAHLLNALVLTLPEPSPEAIEGYRKLISQGPPTELVGIGDLTATPFPTSQERRQP</sequence>
<dbReference type="RefSeq" id="WP_064231327.1">
    <property type="nucleotide sequence ID" value="NZ_LVZK01000001.1"/>
</dbReference>
<comment type="caution">
    <text evidence="2">The sequence shown here is derived from an EMBL/GenBank/DDBJ whole genome shotgun (WGS) entry which is preliminary data.</text>
</comment>
<dbReference type="STRING" id="1823756.A4H34_05565"/>
<protein>
    <submittedName>
        <fullName evidence="2">Nitrate reductase molybdenum cofactor assembly chaperone</fullName>
    </submittedName>
</protein>
<dbReference type="Pfam" id="PF02613">
    <property type="entry name" value="Nitrate_red_del"/>
    <property type="match status" value="1"/>
</dbReference>
<keyword evidence="1" id="KW-0534">Nitrate assimilation</keyword>
<dbReference type="NCBIfam" id="TIGR00684">
    <property type="entry name" value="narJ"/>
    <property type="match status" value="1"/>
</dbReference>
<dbReference type="AlphaFoldDB" id="A0A179B4I1"/>
<dbReference type="EMBL" id="LVZK01000001">
    <property type="protein sequence ID" value="OAP86596.1"/>
    <property type="molecule type" value="Genomic_DNA"/>
</dbReference>
<dbReference type="PANTHER" id="PTHR43680:SF2">
    <property type="entry name" value="NITRATE REDUCTASE MOLYBDENUM COFACTOR ASSEMBLY CHAPERONE NARJ"/>
    <property type="match status" value="1"/>
</dbReference>
<dbReference type="PANTHER" id="PTHR43680">
    <property type="entry name" value="NITRATE REDUCTASE MOLYBDENUM COFACTOR ASSEMBLY CHAPERONE"/>
    <property type="match status" value="1"/>
</dbReference>
<dbReference type="GO" id="GO:0051082">
    <property type="term" value="F:unfolded protein binding"/>
    <property type="evidence" value="ECO:0007669"/>
    <property type="project" value="InterPro"/>
</dbReference>
<keyword evidence="3" id="KW-1185">Reference proteome</keyword>
<reference evidence="2 3" key="1">
    <citation type="submission" date="2016-04" db="EMBL/GenBank/DDBJ databases">
        <title>Peptidophaga gingivicola gen. nov., sp. nov., isolated from human subgingival plaque.</title>
        <authorList>
            <person name="Beall C.J."/>
            <person name="Mokrzan E.M."/>
            <person name="Griffen A.L."/>
            <person name="Leys E.J."/>
        </authorList>
    </citation>
    <scope>NUCLEOTIDE SEQUENCE [LARGE SCALE GENOMIC DNA]</scope>
    <source>
        <strain evidence="2 3">BA112</strain>
    </source>
</reference>
<gene>
    <name evidence="2" type="ORF">A4H34_05565</name>
</gene>